<dbReference type="Gene3D" id="3.30.2010.20">
    <property type="match status" value="1"/>
</dbReference>
<reference evidence="2" key="1">
    <citation type="submission" date="2019-01" db="EMBL/GenBank/DDBJ databases">
        <title>Genomic signatures and co-occurrence patterns of the ultra-small Saccharimodia (Patescibacteria phylum) suggest a symbiotic lifestyle.</title>
        <authorList>
            <person name="Lemos L."/>
            <person name="Medeiros J."/>
            <person name="Andreote F."/>
            <person name="Fernandes G."/>
            <person name="Varani A."/>
            <person name="Oliveira G."/>
            <person name="Pylro V."/>
        </authorList>
    </citation>
    <scope>NUCLEOTIDE SEQUENCE [LARGE SCALE GENOMIC DNA]</scope>
    <source>
        <strain evidence="2">AMD01</strain>
    </source>
</reference>
<dbReference type="CDD" id="cd00158">
    <property type="entry name" value="RHOD"/>
    <property type="match status" value="1"/>
</dbReference>
<dbReference type="InterPro" id="IPR010428">
    <property type="entry name" value="Zincin_1"/>
</dbReference>
<dbReference type="InterPro" id="IPR050229">
    <property type="entry name" value="GlpE_sulfurtransferase"/>
</dbReference>
<evidence type="ECO:0000313" key="2">
    <source>
        <dbReference type="EMBL" id="RWZ79270.1"/>
    </source>
</evidence>
<dbReference type="InterPro" id="IPR001763">
    <property type="entry name" value="Rhodanese-like_dom"/>
</dbReference>
<dbReference type="PANTHER" id="PTHR43031:SF1">
    <property type="entry name" value="PYRIDINE NUCLEOTIDE-DISULPHIDE OXIDOREDUCTASE"/>
    <property type="match status" value="1"/>
</dbReference>
<comment type="caution">
    <text evidence="2">The sequence shown here is derived from an EMBL/GenBank/DDBJ whole genome shotgun (WGS) entry which is preliminary data.</text>
</comment>
<dbReference type="SUPFAM" id="SSF55486">
    <property type="entry name" value="Metalloproteases ('zincins'), catalytic domain"/>
    <property type="match status" value="1"/>
</dbReference>
<dbReference type="SMART" id="SM00450">
    <property type="entry name" value="RHOD"/>
    <property type="match status" value="1"/>
</dbReference>
<dbReference type="PANTHER" id="PTHR43031">
    <property type="entry name" value="FAD-DEPENDENT OXIDOREDUCTASE"/>
    <property type="match status" value="1"/>
</dbReference>
<dbReference type="PROSITE" id="PS50206">
    <property type="entry name" value="RHODANESE_3"/>
    <property type="match status" value="1"/>
</dbReference>
<dbReference type="CDD" id="cd12952">
    <property type="entry name" value="MMP_ACEL2062"/>
    <property type="match status" value="1"/>
</dbReference>
<proteinExistence type="predicted"/>
<keyword evidence="3" id="KW-1185">Reference proteome</keyword>
<organism evidence="2 3">
    <name type="scientific">Candidatus Chaera renei</name>
    <dbReference type="NCBI Taxonomy" id="2506947"/>
    <lineage>
        <taxon>Bacteria</taxon>
        <taxon>Candidatus Saccharimonadota</taxon>
        <taxon>Candidatus Saccharimonadia</taxon>
        <taxon>Candidatus Saccharimonadales</taxon>
        <taxon>Candidatus Saccharimonadaceae</taxon>
        <taxon>Candidatus Chaera</taxon>
    </lineage>
</organism>
<evidence type="ECO:0000313" key="3">
    <source>
        <dbReference type="Proteomes" id="UP000289269"/>
    </source>
</evidence>
<protein>
    <recommendedName>
        <fullName evidence="1">Rhodanese domain-containing protein</fullName>
    </recommendedName>
</protein>
<dbReference type="Proteomes" id="UP000289269">
    <property type="component" value="Unassembled WGS sequence"/>
</dbReference>
<feature type="domain" description="Rhodanese" evidence="1">
    <location>
        <begin position="145"/>
        <end position="234"/>
    </location>
</feature>
<evidence type="ECO:0000259" key="1">
    <source>
        <dbReference type="PROSITE" id="PS50206"/>
    </source>
</evidence>
<accession>A0A4Q0AJ90</accession>
<gene>
    <name evidence="2" type="ORF">EOT04_02005</name>
</gene>
<dbReference type="Gene3D" id="3.40.250.10">
    <property type="entry name" value="Rhodanese-like domain"/>
    <property type="match status" value="1"/>
</dbReference>
<name>A0A4Q0AJ90_9BACT</name>
<dbReference type="Pfam" id="PF00581">
    <property type="entry name" value="Rhodanese"/>
    <property type="match status" value="1"/>
</dbReference>
<dbReference type="AlphaFoldDB" id="A0A4Q0AJ90"/>
<dbReference type="SUPFAM" id="SSF52821">
    <property type="entry name" value="Rhodanese/Cell cycle control phosphatase"/>
    <property type="match status" value="1"/>
</dbReference>
<dbReference type="Pfam" id="PF06262">
    <property type="entry name" value="Zincin_1"/>
    <property type="match status" value="1"/>
</dbReference>
<dbReference type="InterPro" id="IPR038555">
    <property type="entry name" value="Zincin_1_sf"/>
</dbReference>
<dbReference type="InterPro" id="IPR036873">
    <property type="entry name" value="Rhodanese-like_dom_sf"/>
</dbReference>
<sequence>MVQRQPGGGLFLSRQQFNKIVAEAIDAMPGRYLKAMRNVVFVVENEPSLSQLKQMKLRGNQTLFGLYEGIPLTERGAGYNLVLPDKITIFKRPLETASHDLADLKRQVKQTVWHEIAHHFGLNHGRIEAILRRSRLPSKQQSYNKNMKPLLLDVRSEEEWNNEGHVAEALHWPLDKLSRGNLPRLDADRRILVYCRSGARAAMAVEILKNAGFNFARSLGSLRQAAEAGYHLVKPPDTSP</sequence>
<dbReference type="EMBL" id="SCKW01000016">
    <property type="protein sequence ID" value="RWZ79270.1"/>
    <property type="molecule type" value="Genomic_DNA"/>
</dbReference>